<dbReference type="Pfam" id="PF24758">
    <property type="entry name" value="LRR_At5g56370"/>
    <property type="match status" value="1"/>
</dbReference>
<dbReference type="Gene3D" id="3.80.10.10">
    <property type="entry name" value="Ribonuclease Inhibitor"/>
    <property type="match status" value="1"/>
</dbReference>
<evidence type="ECO:0000259" key="1">
    <source>
        <dbReference type="Pfam" id="PF24758"/>
    </source>
</evidence>
<dbReference type="Proteomes" id="UP001634393">
    <property type="component" value="Unassembled WGS sequence"/>
</dbReference>
<evidence type="ECO:0000313" key="2">
    <source>
        <dbReference type="EMBL" id="KAL3812775.1"/>
    </source>
</evidence>
<dbReference type="InterPro" id="IPR032675">
    <property type="entry name" value="LRR_dom_sf"/>
</dbReference>
<dbReference type="AlphaFoldDB" id="A0ABD3RUD2"/>
<protein>
    <recommendedName>
        <fullName evidence="1">F-box/LRR-repeat protein 15/At3g58940/PEG3-like LRR domain-containing protein</fullName>
    </recommendedName>
</protein>
<dbReference type="PANTHER" id="PTHR34145:SF28">
    <property type="entry name" value="F-BOX DOMAIN-CONTAINING PROTEIN"/>
    <property type="match status" value="1"/>
</dbReference>
<name>A0ABD3RUD2_9LAMI</name>
<sequence>MEETEPTFLPEAIIHRIQNYLGKKEAARTCVLSKSWYTAWSTHPVINLDESDFRAAQEFSNFSRRTLLRYKRLHLCIENFELFMRVGNVGDDSSSLASELIIDALQLKVNYLGLEIISLPRNTYVLPVQVFATISLKKLAVRQCQVSGLTDGGVNCSNLASLSLFRVSIEDDMIRRILLGCPFIENLRLIQCKGLRNINLSEMHKLRKVSVRDRKDDLKIEFEERRVGSVLYGQVNVPKFRYLSSLILKDLNIDNTFFHEFSHKFPCLGYLTLADCHGYRDVRISSHSLEHINLTCQYRKLKKACFDVPGIRKFKFIGINFPSLSVTTASREWESDIKLSCLHDVLKVSWFRKLRNFLAQLSFSKISLSLEFDNEECDAFVGDVQGFPIPVVENLMLKVATSVCYSLLNGLFWSCRPKFITQCDGNDTQLREMNRRLLWLLRKRLRQKDNQNCINDLEEAIPEFFEETLLKWQPFPPEAFFIASKIPERRKQIRFRLTWDHFSVPDPTMVR</sequence>
<accession>A0ABD3RUD2</accession>
<proteinExistence type="predicted"/>
<organism evidence="2 3">
    <name type="scientific">Penstemon smallii</name>
    <dbReference type="NCBI Taxonomy" id="265156"/>
    <lineage>
        <taxon>Eukaryota</taxon>
        <taxon>Viridiplantae</taxon>
        <taxon>Streptophyta</taxon>
        <taxon>Embryophyta</taxon>
        <taxon>Tracheophyta</taxon>
        <taxon>Spermatophyta</taxon>
        <taxon>Magnoliopsida</taxon>
        <taxon>eudicotyledons</taxon>
        <taxon>Gunneridae</taxon>
        <taxon>Pentapetalae</taxon>
        <taxon>asterids</taxon>
        <taxon>lamiids</taxon>
        <taxon>Lamiales</taxon>
        <taxon>Plantaginaceae</taxon>
        <taxon>Cheloneae</taxon>
        <taxon>Penstemon</taxon>
    </lineage>
</organism>
<feature type="domain" description="F-box/LRR-repeat protein 15/At3g58940/PEG3-like LRR" evidence="1">
    <location>
        <begin position="120"/>
        <end position="214"/>
    </location>
</feature>
<dbReference type="PANTHER" id="PTHR34145">
    <property type="entry name" value="OS02G0105600 PROTEIN"/>
    <property type="match status" value="1"/>
</dbReference>
<evidence type="ECO:0000313" key="3">
    <source>
        <dbReference type="Proteomes" id="UP001634393"/>
    </source>
</evidence>
<comment type="caution">
    <text evidence="2">The sequence shown here is derived from an EMBL/GenBank/DDBJ whole genome shotgun (WGS) entry which is preliminary data.</text>
</comment>
<reference evidence="2 3" key="1">
    <citation type="submission" date="2024-12" db="EMBL/GenBank/DDBJ databases">
        <title>The unique morphological basis and parallel evolutionary history of personate flowers in Penstemon.</title>
        <authorList>
            <person name="Depatie T.H."/>
            <person name="Wessinger C.A."/>
        </authorList>
    </citation>
    <scope>NUCLEOTIDE SEQUENCE [LARGE SCALE GENOMIC DNA]</scope>
    <source>
        <strain evidence="2">WTNN_2</strain>
        <tissue evidence="2">Leaf</tissue>
    </source>
</reference>
<dbReference type="EMBL" id="JBJXBP010000008">
    <property type="protein sequence ID" value="KAL3812775.1"/>
    <property type="molecule type" value="Genomic_DNA"/>
</dbReference>
<dbReference type="InterPro" id="IPR053772">
    <property type="entry name" value="At1g61320/At1g61330-like"/>
</dbReference>
<keyword evidence="3" id="KW-1185">Reference proteome</keyword>
<dbReference type="InterPro" id="IPR036047">
    <property type="entry name" value="F-box-like_dom_sf"/>
</dbReference>
<dbReference type="InterPro" id="IPR055411">
    <property type="entry name" value="LRR_FXL15/At3g58940/PEG3-like"/>
</dbReference>
<dbReference type="SUPFAM" id="SSF52047">
    <property type="entry name" value="RNI-like"/>
    <property type="match status" value="1"/>
</dbReference>
<gene>
    <name evidence="2" type="ORF">ACJIZ3_014043</name>
</gene>
<dbReference type="SUPFAM" id="SSF81383">
    <property type="entry name" value="F-box domain"/>
    <property type="match status" value="1"/>
</dbReference>